<organism evidence="2 3">
    <name type="scientific">Ruminococcus albus</name>
    <dbReference type="NCBI Taxonomy" id="1264"/>
    <lineage>
        <taxon>Bacteria</taxon>
        <taxon>Bacillati</taxon>
        <taxon>Bacillota</taxon>
        <taxon>Clostridia</taxon>
        <taxon>Eubacteriales</taxon>
        <taxon>Oscillospiraceae</taxon>
        <taxon>Ruminococcus</taxon>
    </lineage>
</organism>
<protein>
    <recommendedName>
        <fullName evidence="4">Nitrogen regulatory protein P-II</fullName>
    </recommendedName>
</protein>
<proteinExistence type="predicted"/>
<evidence type="ECO:0000313" key="3">
    <source>
        <dbReference type="Proteomes" id="UP000182192"/>
    </source>
</evidence>
<sequence length="143" mass="15596">MKLMVLILNKTDALEYLLEGLSAAGIGGATIIPSSGMAMTLSKMNSSFLSSSIRSMFSGEEDDNKTIISVIEDDQLDLARRVVYNTVGDLSQPNTGIMFTIPLDFVEGRRKRRAVLPETSGKDKEENKDKKITGDAKKGKKHG</sequence>
<evidence type="ECO:0000313" key="2">
    <source>
        <dbReference type="EMBL" id="SFC31364.1"/>
    </source>
</evidence>
<dbReference type="OrthoDB" id="9810781at2"/>
<dbReference type="SUPFAM" id="SSF54913">
    <property type="entry name" value="GlnB-like"/>
    <property type="match status" value="1"/>
</dbReference>
<gene>
    <name evidence="2" type="ORF">SAMN02910406_01512</name>
</gene>
<evidence type="ECO:0008006" key="4">
    <source>
        <dbReference type="Google" id="ProtNLM"/>
    </source>
</evidence>
<feature type="compositionally biased region" description="Basic and acidic residues" evidence="1">
    <location>
        <begin position="120"/>
        <end position="137"/>
    </location>
</feature>
<dbReference type="RefSeq" id="WP_074960970.1">
    <property type="nucleotide sequence ID" value="NZ_FOKQ01000010.1"/>
</dbReference>
<dbReference type="InterPro" id="IPR011322">
    <property type="entry name" value="N-reg_PII-like_a/b"/>
</dbReference>
<accession>A0A1I1I573</accession>
<dbReference type="AlphaFoldDB" id="A0A1I1I573"/>
<dbReference type="EMBL" id="FOKQ01000010">
    <property type="protein sequence ID" value="SFC31364.1"/>
    <property type="molecule type" value="Genomic_DNA"/>
</dbReference>
<dbReference type="eggNOG" id="ENOG50330FP">
    <property type="taxonomic scope" value="Bacteria"/>
</dbReference>
<feature type="region of interest" description="Disordered" evidence="1">
    <location>
        <begin position="114"/>
        <end position="143"/>
    </location>
</feature>
<evidence type="ECO:0000256" key="1">
    <source>
        <dbReference type="SAM" id="MobiDB-lite"/>
    </source>
</evidence>
<reference evidence="2 3" key="1">
    <citation type="submission" date="2016-10" db="EMBL/GenBank/DDBJ databases">
        <authorList>
            <person name="de Groot N.N."/>
        </authorList>
    </citation>
    <scope>NUCLEOTIDE SEQUENCE [LARGE SCALE GENOMIC DNA]</scope>
    <source>
        <strain evidence="2 3">AR67</strain>
    </source>
</reference>
<name>A0A1I1I573_RUMAL</name>
<dbReference type="Proteomes" id="UP000182192">
    <property type="component" value="Unassembled WGS sequence"/>
</dbReference>